<dbReference type="AlphaFoldDB" id="W1NQL6"/>
<keyword evidence="3" id="KW-1185">Reference proteome</keyword>
<dbReference type="EMBL" id="KI395871">
    <property type="protein sequence ID" value="ERM97748.1"/>
    <property type="molecule type" value="Genomic_DNA"/>
</dbReference>
<reference evidence="3" key="1">
    <citation type="journal article" date="2013" name="Science">
        <title>The Amborella genome and the evolution of flowering plants.</title>
        <authorList>
            <consortium name="Amborella Genome Project"/>
        </authorList>
    </citation>
    <scope>NUCLEOTIDE SEQUENCE [LARGE SCALE GENOMIC DNA]</scope>
</reference>
<dbReference type="HOGENOM" id="CLU_2402652_0_0_1"/>
<proteinExistence type="predicted"/>
<protein>
    <submittedName>
        <fullName evidence="2">Uncharacterized protein</fullName>
    </submittedName>
</protein>
<feature type="region of interest" description="Disordered" evidence="1">
    <location>
        <begin position="57"/>
        <end position="93"/>
    </location>
</feature>
<dbReference type="Gramene" id="ERM97748">
    <property type="protein sequence ID" value="ERM97748"/>
    <property type="gene ID" value="AMTR_s00243p00012100"/>
</dbReference>
<evidence type="ECO:0000313" key="3">
    <source>
        <dbReference type="Proteomes" id="UP000017836"/>
    </source>
</evidence>
<dbReference type="Proteomes" id="UP000017836">
    <property type="component" value="Unassembled WGS sequence"/>
</dbReference>
<name>W1NQL6_AMBTC</name>
<gene>
    <name evidence="2" type="ORF">AMTR_s00243p00012100</name>
</gene>
<evidence type="ECO:0000256" key="1">
    <source>
        <dbReference type="SAM" id="MobiDB-lite"/>
    </source>
</evidence>
<organism evidence="2 3">
    <name type="scientific">Amborella trichopoda</name>
    <dbReference type="NCBI Taxonomy" id="13333"/>
    <lineage>
        <taxon>Eukaryota</taxon>
        <taxon>Viridiplantae</taxon>
        <taxon>Streptophyta</taxon>
        <taxon>Embryophyta</taxon>
        <taxon>Tracheophyta</taxon>
        <taxon>Spermatophyta</taxon>
        <taxon>Magnoliopsida</taxon>
        <taxon>Amborellales</taxon>
        <taxon>Amborellaceae</taxon>
        <taxon>Amborella</taxon>
    </lineage>
</organism>
<accession>W1NQL6</accession>
<evidence type="ECO:0000313" key="2">
    <source>
        <dbReference type="EMBL" id="ERM97748.1"/>
    </source>
</evidence>
<sequence>MCFTLGHYNYWSHSAPAVGMYAPGVLTFHSGHKEARSGSKAAGATMLRQSVYPALKQRTPAPPKQAPAVEVMEPERRGNEVMCSGSEQFDPTV</sequence>